<organism evidence="1 2">
    <name type="scientific">Entomospira culicis</name>
    <dbReference type="NCBI Taxonomy" id="2719989"/>
    <lineage>
        <taxon>Bacteria</taxon>
        <taxon>Pseudomonadati</taxon>
        <taxon>Spirochaetota</taxon>
        <taxon>Spirochaetia</taxon>
        <taxon>Spirochaetales</taxon>
        <taxon>Spirochaetaceae</taxon>
        <taxon>Entomospira</taxon>
    </lineage>
</organism>
<dbReference type="Gene3D" id="3.40.50.300">
    <property type="entry name" value="P-loop containing nucleotide triphosphate hydrolases"/>
    <property type="match status" value="1"/>
</dbReference>
<keyword evidence="2" id="KW-1185">Reference proteome</keyword>
<name>A0A968GHJ3_9SPIO</name>
<dbReference type="EMBL" id="JAATLM010000001">
    <property type="protein sequence ID" value="NIZ69104.1"/>
    <property type="molecule type" value="Genomic_DNA"/>
</dbReference>
<evidence type="ECO:0000313" key="1">
    <source>
        <dbReference type="EMBL" id="NIZ69104.1"/>
    </source>
</evidence>
<dbReference type="InterPro" id="IPR050238">
    <property type="entry name" value="DNA_Rep/Repair_Clamp_Loader"/>
</dbReference>
<sequence length="392" mass="45382">MPFASIVAQEKITAQLLHDWEKTQLAPANLFVGGAFSGKSTTALEVARLILCETKAEQCSCRACLMHRKLMHPRLFLLGNRYFKEEIRASLQTMHAFIQHKKAIPDAVKLLVIQSLRKLIRRFDSALWESDDARYKEAKGLTVALNELLSEKIDTEHEITAENLLMIEQKALEVAEILHHYVINIGQIRSLIHHVGMLSGESRVVIIEEAHLMQESARNALLKILEEPQKELYFILTTTNKQEMLPTILSRLRPYYFQERAPEEQKRIIQKVFRNNEIATLDDLLSPLPLTQARDLANRFFTSAQASKSIYFTYNQEENAILYQQLPAILSQVKERVLQSTLPYPNKRELFLRIDQSYLGARDYNQNPEILLYTLHKEIQRLCRKSEKSLNK</sequence>
<dbReference type="InterPro" id="IPR027417">
    <property type="entry name" value="P-loop_NTPase"/>
</dbReference>
<dbReference type="RefSeq" id="WP_167695205.1">
    <property type="nucleotide sequence ID" value="NZ_CP118181.1"/>
</dbReference>
<dbReference type="PANTHER" id="PTHR11669:SF8">
    <property type="entry name" value="DNA POLYMERASE III SUBUNIT DELTA"/>
    <property type="match status" value="1"/>
</dbReference>
<evidence type="ECO:0000313" key="2">
    <source>
        <dbReference type="Proteomes" id="UP000778951"/>
    </source>
</evidence>
<comment type="caution">
    <text evidence="1">The sequence shown here is derived from an EMBL/GenBank/DDBJ whole genome shotgun (WGS) entry which is preliminary data.</text>
</comment>
<dbReference type="AlphaFoldDB" id="A0A968GHJ3"/>
<proteinExistence type="predicted"/>
<gene>
    <name evidence="1" type="ORF">HCT48_02610</name>
</gene>
<dbReference type="Pfam" id="PF13177">
    <property type="entry name" value="DNA_pol3_delta2"/>
    <property type="match status" value="2"/>
</dbReference>
<reference evidence="1" key="1">
    <citation type="submission" date="2020-03" db="EMBL/GenBank/DDBJ databases">
        <title>Spirochaetal bacteria isolated from arthropods constitute a novel genus Entomospira genus novum within the order Spirochaetales.</title>
        <authorList>
            <person name="Grana-Miraglia L."/>
            <person name="Sikutova S."/>
            <person name="Fingerle V."/>
            <person name="Sing A."/>
            <person name="Castillo-Ramirez S."/>
            <person name="Margos G."/>
            <person name="Rudolf I."/>
        </authorList>
    </citation>
    <scope>NUCLEOTIDE SEQUENCE</scope>
    <source>
        <strain evidence="1">BR149</strain>
    </source>
</reference>
<dbReference type="GO" id="GO:0006261">
    <property type="term" value="P:DNA-templated DNA replication"/>
    <property type="evidence" value="ECO:0007669"/>
    <property type="project" value="TreeGrafter"/>
</dbReference>
<protein>
    <submittedName>
        <fullName evidence="1">Uncharacterized protein</fullName>
    </submittedName>
</protein>
<dbReference type="SUPFAM" id="SSF52540">
    <property type="entry name" value="P-loop containing nucleoside triphosphate hydrolases"/>
    <property type="match status" value="1"/>
</dbReference>
<dbReference type="PANTHER" id="PTHR11669">
    <property type="entry name" value="REPLICATION FACTOR C / DNA POLYMERASE III GAMMA-TAU SUBUNIT"/>
    <property type="match status" value="1"/>
</dbReference>
<dbReference type="Proteomes" id="UP000778951">
    <property type="component" value="Unassembled WGS sequence"/>
</dbReference>
<accession>A0A968GHJ3</accession>